<dbReference type="EMBL" id="BAAFJT010000001">
    <property type="protein sequence ID" value="GAB0178336.1"/>
    <property type="molecule type" value="Genomic_DNA"/>
</dbReference>
<name>A0ABC9VZ33_GRUJA</name>
<organism evidence="1 2">
    <name type="scientific">Grus japonensis</name>
    <name type="common">Japanese crane</name>
    <name type="synonym">Red-crowned crane</name>
    <dbReference type="NCBI Taxonomy" id="30415"/>
    <lineage>
        <taxon>Eukaryota</taxon>
        <taxon>Metazoa</taxon>
        <taxon>Chordata</taxon>
        <taxon>Craniata</taxon>
        <taxon>Vertebrata</taxon>
        <taxon>Euteleostomi</taxon>
        <taxon>Archelosauria</taxon>
        <taxon>Archosauria</taxon>
        <taxon>Dinosauria</taxon>
        <taxon>Saurischia</taxon>
        <taxon>Theropoda</taxon>
        <taxon>Coelurosauria</taxon>
        <taxon>Aves</taxon>
        <taxon>Neognathae</taxon>
        <taxon>Neoaves</taxon>
        <taxon>Gruiformes</taxon>
        <taxon>Gruidae</taxon>
        <taxon>Grus</taxon>
    </lineage>
</organism>
<evidence type="ECO:0000313" key="1">
    <source>
        <dbReference type="EMBL" id="GAB0178336.1"/>
    </source>
</evidence>
<evidence type="ECO:0000313" key="2">
    <source>
        <dbReference type="Proteomes" id="UP001623348"/>
    </source>
</evidence>
<sequence length="77" mass="8548">MGSVFGREQAYTVTAAPSPDAQLIPTQPPNWERVPGQVISQVVGNEWCKYRLSLQIMQSASPHLGKSQKSAYLECRE</sequence>
<accession>A0ABC9VZ33</accession>
<reference evidence="1 2" key="1">
    <citation type="submission" date="2024-06" db="EMBL/GenBank/DDBJ databases">
        <title>The draft genome of Grus japonensis, version 3.</title>
        <authorList>
            <person name="Nabeshima K."/>
            <person name="Suzuki S."/>
            <person name="Onuma M."/>
        </authorList>
    </citation>
    <scope>NUCLEOTIDE SEQUENCE [LARGE SCALE GENOMIC DNA]</scope>
    <source>
        <strain evidence="1 2">451A</strain>
    </source>
</reference>
<dbReference type="AlphaFoldDB" id="A0ABC9VZ33"/>
<keyword evidence="2" id="KW-1185">Reference proteome</keyword>
<protein>
    <submittedName>
        <fullName evidence="1">Uncharacterized protein</fullName>
    </submittedName>
</protein>
<proteinExistence type="predicted"/>
<dbReference type="Proteomes" id="UP001623348">
    <property type="component" value="Unassembled WGS sequence"/>
</dbReference>
<comment type="caution">
    <text evidence="1">The sequence shown here is derived from an EMBL/GenBank/DDBJ whole genome shotgun (WGS) entry which is preliminary data.</text>
</comment>
<gene>
    <name evidence="1" type="ORF">GRJ2_000298900</name>
</gene>